<keyword evidence="2" id="KW-1185">Reference proteome</keyword>
<dbReference type="Proteomes" id="UP000193827">
    <property type="component" value="Unassembled WGS sequence"/>
</dbReference>
<dbReference type="Gene3D" id="3.40.50.300">
    <property type="entry name" value="P-loop containing nucleotide triphosphate hydrolases"/>
    <property type="match status" value="1"/>
</dbReference>
<evidence type="ECO:0000313" key="2">
    <source>
        <dbReference type="Proteomes" id="UP000193827"/>
    </source>
</evidence>
<evidence type="ECO:0000313" key="1">
    <source>
        <dbReference type="EMBL" id="SLN53730.1"/>
    </source>
</evidence>
<dbReference type="RefSeq" id="WP_085893077.1">
    <property type="nucleotide sequence ID" value="NZ_FWFL01000007.1"/>
</dbReference>
<dbReference type="EMBL" id="FWFL01000007">
    <property type="protein sequence ID" value="SLN53730.1"/>
    <property type="molecule type" value="Genomic_DNA"/>
</dbReference>
<evidence type="ECO:0008006" key="3">
    <source>
        <dbReference type="Google" id="ProtNLM"/>
    </source>
</evidence>
<gene>
    <name evidence="1" type="ORF">PEL8287_02855</name>
</gene>
<dbReference type="SUPFAM" id="SSF52540">
    <property type="entry name" value="P-loop containing nucleoside triphosphate hydrolases"/>
    <property type="match status" value="1"/>
</dbReference>
<name>A0A1Y5T266_9RHOB</name>
<dbReference type="AlphaFoldDB" id="A0A1Y5T266"/>
<dbReference type="InterPro" id="IPR027417">
    <property type="entry name" value="P-loop_NTPase"/>
</dbReference>
<protein>
    <recommendedName>
        <fullName evidence="3">Dynamin family protein</fullName>
    </recommendedName>
</protein>
<proteinExistence type="predicted"/>
<accession>A0A1Y5T266</accession>
<reference evidence="1 2" key="1">
    <citation type="submission" date="2017-03" db="EMBL/GenBank/DDBJ databases">
        <authorList>
            <person name="Afonso C.L."/>
            <person name="Miller P.J."/>
            <person name="Scott M.A."/>
            <person name="Spackman E."/>
            <person name="Goraichik I."/>
            <person name="Dimitrov K.M."/>
            <person name="Suarez D.L."/>
            <person name="Swayne D.E."/>
        </authorList>
    </citation>
    <scope>NUCLEOTIDE SEQUENCE [LARGE SCALE GENOMIC DNA]</scope>
    <source>
        <strain evidence="1 2">CECT 8287</strain>
    </source>
</reference>
<organism evidence="1 2">
    <name type="scientific">Roseovarius litorisediminis</name>
    <dbReference type="NCBI Taxonomy" id="1312363"/>
    <lineage>
        <taxon>Bacteria</taxon>
        <taxon>Pseudomonadati</taxon>
        <taxon>Pseudomonadota</taxon>
        <taxon>Alphaproteobacteria</taxon>
        <taxon>Rhodobacterales</taxon>
        <taxon>Roseobacteraceae</taxon>
        <taxon>Roseovarius</taxon>
    </lineage>
</organism>
<dbReference type="OrthoDB" id="7647819at2"/>
<sequence>MTQLQENIDVADQLELALGGGRIPSKYHQWGAHLLTHLRRPIQIAFVGHPKSGKSSLISMMIGRQDIPTLGKIATVEIVHGPQKHISLEHADGSVEHHDWLSDEVPLSDSIVRARLELPEKALLNRSFTKLRLSGSPLRQENLLRHVAQSAAILVYCSEEFGESEQRIWANAPEEIKDHSFLALTMADRQIMKGRLNQRISQLESVVSEEFLGLYPIATLQAIAARSDSVTIRPDLWTSSGGKDFHDALEHQIDRGRMEDLDKAGMLLAQFAADLPGQRPDQKFVAPRPEQNQITAAEPQAAVSQVAEHEAAEVLKETLNMLQKCADDMLQDIPEMSEPNPSQIIEKCARIIGDLSHTLAHADCGNPVIKSIQEDAREGEEMMLLLQLEKGEDAASDAVVLLMQLKKEISKNLCG</sequence>